<evidence type="ECO:0000256" key="8">
    <source>
        <dbReference type="ARBA" id="ARBA00022917"/>
    </source>
</evidence>
<comment type="similarity">
    <text evidence="1 10">Belongs to the class-I aminoacyl-tRNA synthetase family.</text>
</comment>
<dbReference type="NCBIfam" id="TIGR00435">
    <property type="entry name" value="cysS"/>
    <property type="match status" value="1"/>
</dbReference>
<keyword evidence="6 10" id="KW-0862">Zinc</keyword>
<dbReference type="Proteomes" id="UP000494301">
    <property type="component" value="Unassembled WGS sequence"/>
</dbReference>
<keyword evidence="10" id="KW-0963">Cytoplasm</keyword>
<evidence type="ECO:0000256" key="5">
    <source>
        <dbReference type="ARBA" id="ARBA00022741"/>
    </source>
</evidence>
<accession>A0A6J5JK96</accession>
<dbReference type="AlphaFoldDB" id="A0A6J5JK96"/>
<evidence type="ECO:0000256" key="2">
    <source>
        <dbReference type="ARBA" id="ARBA00011245"/>
    </source>
</evidence>
<name>A0A6J5JK96_9BURK</name>
<dbReference type="Gene3D" id="3.40.50.620">
    <property type="entry name" value="HUPs"/>
    <property type="match status" value="1"/>
</dbReference>
<feature type="binding site" evidence="10">
    <location>
        <position position="250"/>
    </location>
    <ligand>
        <name>Zn(2+)</name>
        <dbReference type="ChEBI" id="CHEBI:29105"/>
    </ligand>
</feature>
<comment type="catalytic activity">
    <reaction evidence="10">
        <text>tRNA(Cys) + L-cysteine + ATP = L-cysteinyl-tRNA(Cys) + AMP + diphosphate</text>
        <dbReference type="Rhea" id="RHEA:17773"/>
        <dbReference type="Rhea" id="RHEA-COMP:9661"/>
        <dbReference type="Rhea" id="RHEA-COMP:9679"/>
        <dbReference type="ChEBI" id="CHEBI:30616"/>
        <dbReference type="ChEBI" id="CHEBI:33019"/>
        <dbReference type="ChEBI" id="CHEBI:35235"/>
        <dbReference type="ChEBI" id="CHEBI:78442"/>
        <dbReference type="ChEBI" id="CHEBI:78517"/>
        <dbReference type="ChEBI" id="CHEBI:456215"/>
        <dbReference type="EC" id="6.1.1.16"/>
    </reaction>
</comment>
<dbReference type="InterPro" id="IPR015803">
    <property type="entry name" value="Cys-tRNA-ligase"/>
</dbReference>
<keyword evidence="5 10" id="KW-0547">Nucleotide-binding</keyword>
<organism evidence="13 14">
    <name type="scientific">Burkholderia aenigmatica</name>
    <dbReference type="NCBI Taxonomy" id="2015348"/>
    <lineage>
        <taxon>Bacteria</taxon>
        <taxon>Pseudomonadati</taxon>
        <taxon>Pseudomonadota</taxon>
        <taxon>Betaproteobacteria</taxon>
        <taxon>Burkholderiales</taxon>
        <taxon>Burkholderiaceae</taxon>
        <taxon>Burkholderia</taxon>
        <taxon>Burkholderia cepacia complex</taxon>
    </lineage>
</organism>
<keyword evidence="4 10" id="KW-0479">Metal-binding</keyword>
<dbReference type="Pfam" id="PF01406">
    <property type="entry name" value="tRNA-synt_1e"/>
    <property type="match status" value="1"/>
</dbReference>
<dbReference type="InterPro" id="IPR032678">
    <property type="entry name" value="tRNA-synt_1_cat_dom"/>
</dbReference>
<evidence type="ECO:0000256" key="4">
    <source>
        <dbReference type="ARBA" id="ARBA00022723"/>
    </source>
</evidence>
<evidence type="ECO:0000256" key="10">
    <source>
        <dbReference type="HAMAP-Rule" id="MF_00041"/>
    </source>
</evidence>
<dbReference type="Gene3D" id="1.20.120.640">
    <property type="entry name" value="Anticodon-binding domain of a subclass of class I aminoacyl-tRNA synthetases"/>
    <property type="match status" value="1"/>
</dbReference>
<evidence type="ECO:0000256" key="7">
    <source>
        <dbReference type="ARBA" id="ARBA00022840"/>
    </source>
</evidence>
<dbReference type="EC" id="6.1.1.16" evidence="10"/>
<dbReference type="InterPro" id="IPR024909">
    <property type="entry name" value="Cys-tRNA/MSH_ligase"/>
</dbReference>
<dbReference type="SUPFAM" id="SSF47323">
    <property type="entry name" value="Anticodon-binding domain of a subclass of class I aminoacyl-tRNA synthetases"/>
    <property type="match status" value="1"/>
</dbReference>
<dbReference type="Pfam" id="PF23493">
    <property type="entry name" value="CysS_C"/>
    <property type="match status" value="1"/>
</dbReference>
<dbReference type="GO" id="GO:0005829">
    <property type="term" value="C:cytosol"/>
    <property type="evidence" value="ECO:0007669"/>
    <property type="project" value="TreeGrafter"/>
</dbReference>
<dbReference type="RefSeq" id="WP_175223175.1">
    <property type="nucleotide sequence ID" value="NZ_CABWIL020000033.1"/>
</dbReference>
<dbReference type="GO" id="GO:0006423">
    <property type="term" value="P:cysteinyl-tRNA aminoacylation"/>
    <property type="evidence" value="ECO:0007669"/>
    <property type="project" value="UniProtKB-UniRule"/>
</dbReference>
<dbReference type="InterPro" id="IPR056411">
    <property type="entry name" value="CysS_C"/>
</dbReference>
<dbReference type="InterPro" id="IPR014729">
    <property type="entry name" value="Rossmann-like_a/b/a_fold"/>
</dbReference>
<dbReference type="GO" id="GO:0004817">
    <property type="term" value="F:cysteine-tRNA ligase activity"/>
    <property type="evidence" value="ECO:0007669"/>
    <property type="project" value="UniProtKB-UniRule"/>
</dbReference>
<dbReference type="PRINTS" id="PR00983">
    <property type="entry name" value="TRNASYNTHCYS"/>
</dbReference>
<evidence type="ECO:0000256" key="6">
    <source>
        <dbReference type="ARBA" id="ARBA00022833"/>
    </source>
</evidence>
<evidence type="ECO:0000313" key="13">
    <source>
        <dbReference type="EMBL" id="CAB3972496.1"/>
    </source>
</evidence>
<evidence type="ECO:0000256" key="1">
    <source>
        <dbReference type="ARBA" id="ARBA00005594"/>
    </source>
</evidence>
<comment type="subcellular location">
    <subcellularLocation>
        <location evidence="10">Cytoplasm</location>
    </subcellularLocation>
</comment>
<comment type="cofactor">
    <cofactor evidence="10">
        <name>Zn(2+)</name>
        <dbReference type="ChEBI" id="CHEBI:29105"/>
    </cofactor>
    <text evidence="10">Binds 1 zinc ion per subunit.</text>
</comment>
<comment type="subunit">
    <text evidence="2 10">Monomer.</text>
</comment>
<dbReference type="SUPFAM" id="SSF52374">
    <property type="entry name" value="Nucleotidylyl transferase"/>
    <property type="match status" value="1"/>
</dbReference>
<proteinExistence type="inferred from homology"/>
<dbReference type="PANTHER" id="PTHR10890:SF3">
    <property type="entry name" value="CYSTEINE--TRNA LIGASE, CYTOPLASMIC"/>
    <property type="match status" value="1"/>
</dbReference>
<dbReference type="GO" id="GO:0008270">
    <property type="term" value="F:zinc ion binding"/>
    <property type="evidence" value="ECO:0007669"/>
    <property type="project" value="UniProtKB-UniRule"/>
</dbReference>
<evidence type="ECO:0000313" key="14">
    <source>
        <dbReference type="Proteomes" id="UP000494301"/>
    </source>
</evidence>
<feature type="short sequence motif" description="'KMSKS' region" evidence="10">
    <location>
        <begin position="287"/>
        <end position="291"/>
    </location>
</feature>
<feature type="binding site" evidence="10">
    <location>
        <position position="290"/>
    </location>
    <ligand>
        <name>ATP</name>
        <dbReference type="ChEBI" id="CHEBI:30616"/>
    </ligand>
</feature>
<dbReference type="HAMAP" id="MF_00041">
    <property type="entry name" value="Cys_tRNA_synth"/>
    <property type="match status" value="1"/>
</dbReference>
<keyword evidence="7 10" id="KW-0067">ATP-binding</keyword>
<dbReference type="EMBL" id="CABWIL020000033">
    <property type="protein sequence ID" value="CAB3972496.1"/>
    <property type="molecule type" value="Genomic_DNA"/>
</dbReference>
<evidence type="ECO:0000259" key="11">
    <source>
        <dbReference type="Pfam" id="PF01406"/>
    </source>
</evidence>
<keyword evidence="9 10" id="KW-0030">Aminoacyl-tRNA synthetase</keyword>
<dbReference type="PANTHER" id="PTHR10890">
    <property type="entry name" value="CYSTEINYL-TRNA SYNTHETASE"/>
    <property type="match status" value="1"/>
</dbReference>
<evidence type="ECO:0000256" key="3">
    <source>
        <dbReference type="ARBA" id="ARBA00022598"/>
    </source>
</evidence>
<dbReference type="GO" id="GO:0005524">
    <property type="term" value="F:ATP binding"/>
    <property type="evidence" value="ECO:0007669"/>
    <property type="project" value="UniProtKB-UniRule"/>
</dbReference>
<keyword evidence="3 10" id="KW-0436">Ligase</keyword>
<feature type="short sequence motif" description="'HIGH' region" evidence="10">
    <location>
        <begin position="31"/>
        <end position="41"/>
    </location>
</feature>
<feature type="binding site" evidence="10">
    <location>
        <position position="221"/>
    </location>
    <ligand>
        <name>Zn(2+)</name>
        <dbReference type="ChEBI" id="CHEBI:29105"/>
    </ligand>
</feature>
<evidence type="ECO:0000259" key="12">
    <source>
        <dbReference type="Pfam" id="PF23493"/>
    </source>
</evidence>
<keyword evidence="8 10" id="KW-0648">Protein biosynthesis</keyword>
<reference evidence="13 14" key="1">
    <citation type="submission" date="2020-04" db="EMBL/GenBank/DDBJ databases">
        <authorList>
            <person name="Depoorter E."/>
        </authorList>
    </citation>
    <scope>NUCLEOTIDE SEQUENCE [LARGE SCALE GENOMIC DNA]</scope>
    <source>
        <strain evidence="13 14">BCC0217</strain>
    </source>
</reference>
<evidence type="ECO:0000256" key="9">
    <source>
        <dbReference type="ARBA" id="ARBA00023146"/>
    </source>
</evidence>
<protein>
    <recommendedName>
        <fullName evidence="10">Cysteine--tRNA ligase</fullName>
        <ecNumber evidence="10">6.1.1.16</ecNumber>
    </recommendedName>
    <alternativeName>
        <fullName evidence="10">Cysteinyl-tRNA synthetase</fullName>
        <shortName evidence="10">CysRS</shortName>
    </alternativeName>
</protein>
<dbReference type="InterPro" id="IPR009080">
    <property type="entry name" value="tRNAsynth_Ia_anticodon-bd"/>
</dbReference>
<sequence length="478" mass="54018">MSLALYDTWSRNVRPFTPIRAGQVGMYCCGPTVYDDAHIGNLRTYVFEDLLRRVLERNGYEVRHVVNITDVGHLTSDADEGEDKMEKGSRRTGESAWVIARRYTEAFVRDWRALNLLEPTVWCRATDHIAEQIAFIETLDRAGYVYRTDDGLYFDTSRQDDYGYLARLDRAGLQAGKRVALGEKRSITDFALWKFSPADVKRQMEWDSPWGRGFPGWHIECSAMSAKYLGTLFDIHCGGEDHIAVHHSNEIAQTRAAHGTQLANYWMHGHFLTLNADADADADADAKMSKSSGDFVRLQTLQSRGVDPLAYRYLCLTAHYRSKLRFSWASLDAAHTALNRLRHVYAGWPDGGRVDADFAARFDAEVNEDLNLPRALAVLWDLVRSNLPPATLKATVDSFDAVLGLGLREWRPVAFDIPEHVRVLLDDRERARADKDWAQADRIRAALSAEGWRVEDTPEGQRLFCIAAGSNDTGDSSR</sequence>
<gene>
    <name evidence="10" type="primary">cysS</name>
    <name evidence="13" type="ORF">BLA3211_06996</name>
</gene>
<feature type="binding site" evidence="10">
    <location>
        <position position="246"/>
    </location>
    <ligand>
        <name>Zn(2+)</name>
        <dbReference type="ChEBI" id="CHEBI:29105"/>
    </ligand>
</feature>
<feature type="domain" description="tRNA synthetases class I catalytic" evidence="11">
    <location>
        <begin position="16"/>
        <end position="334"/>
    </location>
</feature>
<feature type="domain" description="Cysteinyl-tRNA ligase anticodon binding" evidence="12">
    <location>
        <begin position="416"/>
        <end position="461"/>
    </location>
</feature>
<feature type="binding site" evidence="10">
    <location>
        <position position="29"/>
    </location>
    <ligand>
        <name>Zn(2+)</name>
        <dbReference type="ChEBI" id="CHEBI:29105"/>
    </ligand>
</feature>
<dbReference type="CDD" id="cd00672">
    <property type="entry name" value="CysRS_core"/>
    <property type="match status" value="1"/>
</dbReference>